<dbReference type="NCBIfam" id="TIGR00229">
    <property type="entry name" value="sensory_box"/>
    <property type="match status" value="1"/>
</dbReference>
<dbReference type="Pfam" id="PF00512">
    <property type="entry name" value="HisKA"/>
    <property type="match status" value="1"/>
</dbReference>
<dbReference type="CDD" id="cd00082">
    <property type="entry name" value="HisKA"/>
    <property type="match status" value="1"/>
</dbReference>
<dbReference type="InterPro" id="IPR036097">
    <property type="entry name" value="HisK_dim/P_sf"/>
</dbReference>
<evidence type="ECO:0000313" key="8">
    <source>
        <dbReference type="EMBL" id="EFI34281.1"/>
    </source>
</evidence>
<keyword evidence="5" id="KW-0175">Coiled coil</keyword>
<dbReference type="InterPro" id="IPR004358">
    <property type="entry name" value="Sig_transdc_His_kin-like_C"/>
</dbReference>
<evidence type="ECO:0000256" key="2">
    <source>
        <dbReference type="ARBA" id="ARBA00012438"/>
    </source>
</evidence>
<gene>
    <name evidence="8" type="ORF">Dthio_PD1632</name>
</gene>
<dbReference type="SMART" id="SM00388">
    <property type="entry name" value="HisKA"/>
    <property type="match status" value="1"/>
</dbReference>
<dbReference type="Gene3D" id="1.10.287.130">
    <property type="match status" value="1"/>
</dbReference>
<dbReference type="PRINTS" id="PR00344">
    <property type="entry name" value="BCTRLSENSOR"/>
</dbReference>
<feature type="coiled-coil region" evidence="5">
    <location>
        <begin position="5"/>
        <end position="77"/>
    </location>
</feature>
<dbReference type="Pfam" id="PF02518">
    <property type="entry name" value="HATPase_c"/>
    <property type="match status" value="1"/>
</dbReference>
<feature type="domain" description="Histidine kinase" evidence="6">
    <location>
        <begin position="242"/>
        <end position="463"/>
    </location>
</feature>
<keyword evidence="3" id="KW-0597">Phosphoprotein</keyword>
<evidence type="ECO:0000256" key="3">
    <source>
        <dbReference type="ARBA" id="ARBA00022553"/>
    </source>
</evidence>
<sequence length="468" mass="52794">MPDNEKSTRDRLQELREKAEKSLKEYDDLSGPASEFEDVQEVLQELSVYQVELSIQNEELQAKQEQLERTSNEYRRLFDFAPVGFFVFDENGIIEDVNRYGAEMLGMDQRTLHGKPFMLYLDTTYQRAFSDHRRRVFSKKPVAEDVSLKLKVQNSRGIWARIKSIAVEHGDQKALRCFTAMQDITRQVEYSEKLLEMNRTLEGTNNMLRQEIEARKKVEQELIESRDAAEAATKAKSGFLANMSHEIRTPLNGIFGMLQLMEDTSLDEEQQELLQTAKASGRGILTILSDILEFAGLDQVEPRLENRPFDLRSVVQQTIQSLEASARQKGLGIKLSIAADLPGEVCGDQARVRQILFNMLSNAVKFTQDGEIHLDVSLLRSYEDSILAGFALSDSGPGISDDLIFQVFQPFSQADNSFTRRHGGLGLGLSIARNLVKLMGGTIALDTEEGRGSTFYFTLKLGLNCPAQ</sequence>
<dbReference type="EC" id="2.7.13.3" evidence="2"/>
<keyword evidence="8" id="KW-0808">Transferase</keyword>
<evidence type="ECO:0000259" key="6">
    <source>
        <dbReference type="PROSITE" id="PS50109"/>
    </source>
</evidence>
<dbReference type="InterPro" id="IPR003661">
    <property type="entry name" value="HisK_dim/P_dom"/>
</dbReference>
<dbReference type="Gene3D" id="3.30.565.10">
    <property type="entry name" value="Histidine kinase-like ATPase, C-terminal domain"/>
    <property type="match status" value="1"/>
</dbReference>
<dbReference type="PANTHER" id="PTHR45339:SF1">
    <property type="entry name" value="HYBRID SIGNAL TRANSDUCTION HISTIDINE KINASE J"/>
    <property type="match status" value="1"/>
</dbReference>
<dbReference type="RefSeq" id="WP_008869609.1">
    <property type="nucleotide sequence ID" value="NZ_ACJN02000002.1"/>
</dbReference>
<dbReference type="InterPro" id="IPR003594">
    <property type="entry name" value="HATPase_dom"/>
</dbReference>
<keyword evidence="8" id="KW-0418">Kinase</keyword>
<dbReference type="SMART" id="SM00387">
    <property type="entry name" value="HATPase_c"/>
    <property type="match status" value="1"/>
</dbReference>
<dbReference type="Proteomes" id="UP000005496">
    <property type="component" value="Unassembled WGS sequence"/>
</dbReference>
<evidence type="ECO:0000313" key="9">
    <source>
        <dbReference type="Proteomes" id="UP000005496"/>
    </source>
</evidence>
<protein>
    <recommendedName>
        <fullName evidence="2">histidine kinase</fullName>
        <ecNumber evidence="2">2.7.13.3</ecNumber>
    </recommendedName>
</protein>
<dbReference type="AlphaFoldDB" id="D6SNF5"/>
<dbReference type="PROSITE" id="PS50109">
    <property type="entry name" value="HIS_KIN"/>
    <property type="match status" value="1"/>
</dbReference>
<accession>D6SNF5</accession>
<keyword evidence="9" id="KW-1185">Reference proteome</keyword>
<dbReference type="Pfam" id="PF08448">
    <property type="entry name" value="PAS_4"/>
    <property type="match status" value="1"/>
</dbReference>
<comment type="catalytic activity">
    <reaction evidence="1">
        <text>ATP + protein L-histidine = ADP + protein N-phospho-L-histidine.</text>
        <dbReference type="EC" id="2.7.13.3"/>
    </reaction>
</comment>
<organism evidence="8 9">
    <name type="scientific">Desulfonatronospira thiodismutans ASO3-1</name>
    <dbReference type="NCBI Taxonomy" id="555779"/>
    <lineage>
        <taxon>Bacteria</taxon>
        <taxon>Pseudomonadati</taxon>
        <taxon>Thermodesulfobacteriota</taxon>
        <taxon>Desulfovibrionia</taxon>
        <taxon>Desulfovibrionales</taxon>
        <taxon>Desulfonatronovibrionaceae</taxon>
        <taxon>Desulfonatronospira</taxon>
    </lineage>
</organism>
<evidence type="ECO:0000256" key="5">
    <source>
        <dbReference type="SAM" id="Coils"/>
    </source>
</evidence>
<feature type="domain" description="PAS" evidence="7">
    <location>
        <begin position="70"/>
        <end position="119"/>
    </location>
</feature>
<dbReference type="EMBL" id="ACJN02000002">
    <property type="protein sequence ID" value="EFI34281.1"/>
    <property type="molecule type" value="Genomic_DNA"/>
</dbReference>
<dbReference type="InterPro" id="IPR013656">
    <property type="entry name" value="PAS_4"/>
</dbReference>
<dbReference type="OrthoDB" id="9762798at2"/>
<dbReference type="PANTHER" id="PTHR45339">
    <property type="entry name" value="HYBRID SIGNAL TRANSDUCTION HISTIDINE KINASE J"/>
    <property type="match status" value="1"/>
</dbReference>
<dbReference type="CDD" id="cd00130">
    <property type="entry name" value="PAS"/>
    <property type="match status" value="1"/>
</dbReference>
<dbReference type="SUPFAM" id="SSF55785">
    <property type="entry name" value="PYP-like sensor domain (PAS domain)"/>
    <property type="match status" value="1"/>
</dbReference>
<dbReference type="InterPro" id="IPR035965">
    <property type="entry name" value="PAS-like_dom_sf"/>
</dbReference>
<evidence type="ECO:0000256" key="4">
    <source>
        <dbReference type="ARBA" id="ARBA00023012"/>
    </source>
</evidence>
<comment type="caution">
    <text evidence="8">The sequence shown here is derived from an EMBL/GenBank/DDBJ whole genome shotgun (WGS) entry which is preliminary data.</text>
</comment>
<dbReference type="GO" id="GO:0000155">
    <property type="term" value="F:phosphorelay sensor kinase activity"/>
    <property type="evidence" value="ECO:0007669"/>
    <property type="project" value="InterPro"/>
</dbReference>
<dbReference type="Gene3D" id="3.30.450.20">
    <property type="entry name" value="PAS domain"/>
    <property type="match status" value="1"/>
</dbReference>
<keyword evidence="4" id="KW-0902">Two-component regulatory system</keyword>
<dbReference type="InterPro" id="IPR005467">
    <property type="entry name" value="His_kinase_dom"/>
</dbReference>
<dbReference type="eggNOG" id="COG2205">
    <property type="taxonomic scope" value="Bacteria"/>
</dbReference>
<proteinExistence type="predicted"/>
<feature type="coiled-coil region" evidence="5">
    <location>
        <begin position="201"/>
        <end position="235"/>
    </location>
</feature>
<dbReference type="SMART" id="SM00091">
    <property type="entry name" value="PAS"/>
    <property type="match status" value="1"/>
</dbReference>
<dbReference type="InterPro" id="IPR000014">
    <property type="entry name" value="PAS"/>
</dbReference>
<dbReference type="SUPFAM" id="SSF47384">
    <property type="entry name" value="Homodimeric domain of signal transducing histidine kinase"/>
    <property type="match status" value="1"/>
</dbReference>
<dbReference type="InterPro" id="IPR036890">
    <property type="entry name" value="HATPase_C_sf"/>
</dbReference>
<dbReference type="PROSITE" id="PS50112">
    <property type="entry name" value="PAS"/>
    <property type="match status" value="1"/>
</dbReference>
<reference evidence="8" key="1">
    <citation type="submission" date="2010-05" db="EMBL/GenBank/DDBJ databases">
        <title>The draft genome of Desulfonatronospira thiodismutans ASO3-1.</title>
        <authorList>
            <consortium name="US DOE Joint Genome Institute (JGI-PGF)"/>
            <person name="Lucas S."/>
            <person name="Copeland A."/>
            <person name="Lapidus A."/>
            <person name="Cheng J.-F."/>
            <person name="Bruce D."/>
            <person name="Goodwin L."/>
            <person name="Pitluck S."/>
            <person name="Chertkov O."/>
            <person name="Brettin T."/>
            <person name="Detter J.C."/>
            <person name="Han C."/>
            <person name="Land M.L."/>
            <person name="Hauser L."/>
            <person name="Kyrpides N."/>
            <person name="Mikhailova N."/>
            <person name="Muyzer G."/>
            <person name="Woyke T."/>
        </authorList>
    </citation>
    <scope>NUCLEOTIDE SEQUENCE [LARGE SCALE GENOMIC DNA]</scope>
    <source>
        <strain evidence="8">ASO3-1</strain>
    </source>
</reference>
<dbReference type="CDD" id="cd16922">
    <property type="entry name" value="HATPase_EvgS-ArcB-TorS-like"/>
    <property type="match status" value="1"/>
</dbReference>
<evidence type="ECO:0000259" key="7">
    <source>
        <dbReference type="PROSITE" id="PS50112"/>
    </source>
</evidence>
<dbReference type="FunFam" id="3.30.565.10:FF:000010">
    <property type="entry name" value="Sensor histidine kinase RcsC"/>
    <property type="match status" value="1"/>
</dbReference>
<dbReference type="SUPFAM" id="SSF55874">
    <property type="entry name" value="ATPase domain of HSP90 chaperone/DNA topoisomerase II/histidine kinase"/>
    <property type="match status" value="1"/>
</dbReference>
<name>D6SNF5_9BACT</name>
<evidence type="ECO:0000256" key="1">
    <source>
        <dbReference type="ARBA" id="ARBA00000085"/>
    </source>
</evidence>